<reference evidence="4" key="1">
    <citation type="submission" date="2012-12" db="EMBL/GenBank/DDBJ databases">
        <authorList>
            <person name="Hellsten U."/>
            <person name="Grimwood J."/>
            <person name="Chapman J.A."/>
            <person name="Shapiro H."/>
            <person name="Aerts A."/>
            <person name="Otillar R.P."/>
            <person name="Terry A.Y."/>
            <person name="Boore J.L."/>
            <person name="Simakov O."/>
            <person name="Marletaz F."/>
            <person name="Cho S.-J."/>
            <person name="Edsinger-Gonzales E."/>
            <person name="Havlak P."/>
            <person name="Kuo D.-H."/>
            <person name="Larsson T."/>
            <person name="Lv J."/>
            <person name="Arendt D."/>
            <person name="Savage R."/>
            <person name="Osoegawa K."/>
            <person name="de Jong P."/>
            <person name="Lindberg D.R."/>
            <person name="Seaver E.C."/>
            <person name="Weisblat D.A."/>
            <person name="Putnam N.H."/>
            <person name="Grigoriev I.V."/>
            <person name="Rokhsar D.S."/>
        </authorList>
    </citation>
    <scope>NUCLEOTIDE SEQUENCE</scope>
</reference>
<dbReference type="InterPro" id="IPR000998">
    <property type="entry name" value="MAM_dom"/>
</dbReference>
<protein>
    <recommendedName>
        <fullName evidence="1">MAM domain-containing protein</fullName>
    </recommendedName>
</protein>
<dbReference type="PROSITE" id="PS50060">
    <property type="entry name" value="MAM_2"/>
    <property type="match status" value="1"/>
</dbReference>
<evidence type="ECO:0000259" key="1">
    <source>
        <dbReference type="PROSITE" id="PS50060"/>
    </source>
</evidence>
<keyword evidence="4" id="KW-1185">Reference proteome</keyword>
<dbReference type="EMBL" id="KB096365">
    <property type="protein sequence ID" value="ESO05277.1"/>
    <property type="molecule type" value="Genomic_DNA"/>
</dbReference>
<dbReference type="EMBL" id="AMQM01003909">
    <property type="status" value="NOT_ANNOTATED_CDS"/>
    <property type="molecule type" value="Genomic_DNA"/>
</dbReference>
<sequence>MQCNFESSMCGWTSDKTTLKHSLGQITATKVWKLLETGQARMPKILYDKSSSVGNGNFAYIHFAPAFSSSSSSSFDSGLLISPPFSSAQSEELSFTFWLVFVFSSKLVPSNTSSYCSTFFSTLFCAS</sequence>
<reference evidence="2 4" key="2">
    <citation type="journal article" date="2013" name="Nature">
        <title>Insights into bilaterian evolution from three spiralian genomes.</title>
        <authorList>
            <person name="Simakov O."/>
            <person name="Marletaz F."/>
            <person name="Cho S.J."/>
            <person name="Edsinger-Gonzales E."/>
            <person name="Havlak P."/>
            <person name="Hellsten U."/>
            <person name="Kuo D.H."/>
            <person name="Larsson T."/>
            <person name="Lv J."/>
            <person name="Arendt D."/>
            <person name="Savage R."/>
            <person name="Osoegawa K."/>
            <person name="de Jong P."/>
            <person name="Grimwood J."/>
            <person name="Chapman J.A."/>
            <person name="Shapiro H."/>
            <person name="Aerts A."/>
            <person name="Otillar R.P."/>
            <person name="Terry A.Y."/>
            <person name="Boore J.L."/>
            <person name="Grigoriev I.V."/>
            <person name="Lindberg D.R."/>
            <person name="Seaver E.C."/>
            <person name="Weisblat D.A."/>
            <person name="Putnam N.H."/>
            <person name="Rokhsar D.S."/>
        </authorList>
    </citation>
    <scope>NUCLEOTIDE SEQUENCE</scope>
</reference>
<proteinExistence type="predicted"/>
<dbReference type="Gene3D" id="2.60.120.200">
    <property type="match status" value="1"/>
</dbReference>
<dbReference type="InParanoid" id="T1F4H6"/>
<dbReference type="KEGG" id="hro:HELRODRAFT_171636"/>
<dbReference type="AlphaFoldDB" id="T1F4H6"/>
<name>T1F4H6_HELRO</name>
<organism evidence="3 4">
    <name type="scientific">Helobdella robusta</name>
    <name type="common">Californian leech</name>
    <dbReference type="NCBI Taxonomy" id="6412"/>
    <lineage>
        <taxon>Eukaryota</taxon>
        <taxon>Metazoa</taxon>
        <taxon>Spiralia</taxon>
        <taxon>Lophotrochozoa</taxon>
        <taxon>Annelida</taxon>
        <taxon>Clitellata</taxon>
        <taxon>Hirudinea</taxon>
        <taxon>Rhynchobdellida</taxon>
        <taxon>Glossiphoniidae</taxon>
        <taxon>Helobdella</taxon>
    </lineage>
</organism>
<dbReference type="HOGENOM" id="CLU_1972885_0_0_1"/>
<evidence type="ECO:0000313" key="3">
    <source>
        <dbReference type="EnsemblMetazoa" id="HelroP171636"/>
    </source>
</evidence>
<dbReference type="CTD" id="20203725"/>
<dbReference type="RefSeq" id="XP_009016592.1">
    <property type="nucleotide sequence ID" value="XM_009018344.1"/>
</dbReference>
<reference evidence="3" key="3">
    <citation type="submission" date="2015-06" db="UniProtKB">
        <authorList>
            <consortium name="EnsemblMetazoa"/>
        </authorList>
    </citation>
    <scope>IDENTIFICATION</scope>
</reference>
<dbReference type="Proteomes" id="UP000015101">
    <property type="component" value="Unassembled WGS sequence"/>
</dbReference>
<dbReference type="GeneID" id="20203725"/>
<dbReference type="GO" id="GO:0016020">
    <property type="term" value="C:membrane"/>
    <property type="evidence" value="ECO:0007669"/>
    <property type="project" value="InterPro"/>
</dbReference>
<gene>
    <name evidence="3" type="primary">20203725</name>
    <name evidence="2" type="ORF">HELRODRAFT_171636</name>
</gene>
<feature type="domain" description="MAM" evidence="1">
    <location>
        <begin position="1"/>
        <end position="127"/>
    </location>
</feature>
<dbReference type="EnsemblMetazoa" id="HelroT171636">
    <property type="protein sequence ID" value="HelroP171636"/>
    <property type="gene ID" value="HelroG171636"/>
</dbReference>
<evidence type="ECO:0000313" key="2">
    <source>
        <dbReference type="EMBL" id="ESO05277.1"/>
    </source>
</evidence>
<evidence type="ECO:0000313" key="4">
    <source>
        <dbReference type="Proteomes" id="UP000015101"/>
    </source>
</evidence>
<accession>T1F4H6</accession>